<dbReference type="RefSeq" id="WP_173949794.1">
    <property type="nucleotide sequence ID" value="NZ_CP102847.1"/>
</dbReference>
<keyword evidence="3" id="KW-1185">Reference proteome</keyword>
<accession>A0ABY5S0H1</accession>
<evidence type="ECO:0000313" key="3">
    <source>
        <dbReference type="Proteomes" id="UP001017257"/>
    </source>
</evidence>
<gene>
    <name evidence="2" type="ORF">HPT29_027585</name>
</gene>
<evidence type="ECO:0000313" key="2">
    <source>
        <dbReference type="EMBL" id="UVF22783.1"/>
    </source>
</evidence>
<proteinExistence type="predicted"/>
<keyword evidence="1" id="KW-1133">Transmembrane helix</keyword>
<dbReference type="Proteomes" id="UP001017257">
    <property type="component" value="Plasmid pR24_2"/>
</dbReference>
<organism evidence="2 3">
    <name type="scientific">Microvirga terrae</name>
    <dbReference type="NCBI Taxonomy" id="2740529"/>
    <lineage>
        <taxon>Bacteria</taxon>
        <taxon>Pseudomonadati</taxon>
        <taxon>Pseudomonadota</taxon>
        <taxon>Alphaproteobacteria</taxon>
        <taxon>Hyphomicrobiales</taxon>
        <taxon>Methylobacteriaceae</taxon>
        <taxon>Microvirga</taxon>
    </lineage>
</organism>
<protein>
    <submittedName>
        <fullName evidence="2">Uncharacterized protein</fullName>
    </submittedName>
</protein>
<reference evidence="2" key="1">
    <citation type="submission" date="2022-08" db="EMBL/GenBank/DDBJ databases">
        <title>Microvirga terrae sp. nov., isolated from soil.</title>
        <authorList>
            <person name="Kim K.H."/>
            <person name="Seo Y.L."/>
            <person name="Kim J.M."/>
            <person name="Lee J.K."/>
            <person name="Han D.M."/>
            <person name="Jeon C.O."/>
        </authorList>
    </citation>
    <scope>NUCLEOTIDE SEQUENCE</scope>
    <source>
        <strain evidence="2">R24</strain>
        <plasmid evidence="2">pR24_2</plasmid>
    </source>
</reference>
<keyword evidence="1" id="KW-0812">Transmembrane</keyword>
<evidence type="ECO:0000256" key="1">
    <source>
        <dbReference type="SAM" id="Phobius"/>
    </source>
</evidence>
<name>A0ABY5S0H1_9HYPH</name>
<feature type="transmembrane region" description="Helical" evidence="1">
    <location>
        <begin position="38"/>
        <end position="56"/>
    </location>
</feature>
<geneLocation type="plasmid" evidence="2 3">
    <name>pR24_2</name>
</geneLocation>
<keyword evidence="2" id="KW-0614">Plasmid</keyword>
<keyword evidence="1" id="KW-0472">Membrane</keyword>
<sequence length="58" mass="6910">METSKDIDRERRRVGSRKRWNWAKALIRPQTIKTLVAVGKWVTQVIYIALAIIKFLRE</sequence>
<dbReference type="EMBL" id="CP102847">
    <property type="protein sequence ID" value="UVF22783.1"/>
    <property type="molecule type" value="Genomic_DNA"/>
</dbReference>